<sequence length="108" mass="12493">MSNYRFKTNIPRPNPLKCIGCHHPCQQRAYATSLSTGMLDSARSTSPPPPALTFLSIHHSAEGRLTTYHRDRHYPGQPCQHNYDVPFPPPPVPYYHRHHRQRRRRGGN</sequence>
<reference evidence="2 3" key="1">
    <citation type="submission" date="2016-07" db="EMBL/GenBank/DDBJ databases">
        <title>Pervasive Adenine N6-methylation of Active Genes in Fungi.</title>
        <authorList>
            <consortium name="DOE Joint Genome Institute"/>
            <person name="Mondo S.J."/>
            <person name="Dannebaum R.O."/>
            <person name="Kuo R.C."/>
            <person name="Labutti K."/>
            <person name="Haridas S."/>
            <person name="Kuo A."/>
            <person name="Salamov A."/>
            <person name="Ahrendt S.R."/>
            <person name="Lipzen A."/>
            <person name="Sullivan W."/>
            <person name="Andreopoulos W.B."/>
            <person name="Clum A."/>
            <person name="Lindquist E."/>
            <person name="Daum C."/>
            <person name="Ramamoorthy G.K."/>
            <person name="Gryganskyi A."/>
            <person name="Culley D."/>
            <person name="Magnuson J.K."/>
            <person name="James T.Y."/>
            <person name="O'Malley M.A."/>
            <person name="Stajich J.E."/>
            <person name="Spatafora J.W."/>
            <person name="Visel A."/>
            <person name="Grigoriev I.V."/>
        </authorList>
    </citation>
    <scope>NUCLEOTIDE SEQUENCE [LARGE SCALE GENOMIC DNA]</scope>
    <source>
        <strain evidence="2 3">NRRL 3301</strain>
    </source>
</reference>
<dbReference type="AlphaFoldDB" id="A0A1X2G201"/>
<evidence type="ECO:0000313" key="2">
    <source>
        <dbReference type="EMBL" id="ORX41964.1"/>
    </source>
</evidence>
<accession>A0A1X2G201</accession>
<comment type="caution">
    <text evidence="2">The sequence shown here is derived from an EMBL/GenBank/DDBJ whole genome shotgun (WGS) entry which is preliminary data.</text>
</comment>
<protein>
    <submittedName>
        <fullName evidence="2">Uncharacterized protein</fullName>
    </submittedName>
</protein>
<gene>
    <name evidence="2" type="ORF">DM01DRAFT_330929</name>
</gene>
<feature type="region of interest" description="Disordered" evidence="1">
    <location>
        <begin position="74"/>
        <end position="108"/>
    </location>
</feature>
<proteinExistence type="predicted"/>
<organism evidence="2 3">
    <name type="scientific">Hesseltinella vesiculosa</name>
    <dbReference type="NCBI Taxonomy" id="101127"/>
    <lineage>
        <taxon>Eukaryota</taxon>
        <taxon>Fungi</taxon>
        <taxon>Fungi incertae sedis</taxon>
        <taxon>Mucoromycota</taxon>
        <taxon>Mucoromycotina</taxon>
        <taxon>Mucoromycetes</taxon>
        <taxon>Mucorales</taxon>
        <taxon>Cunninghamellaceae</taxon>
        <taxon>Hesseltinella</taxon>
    </lineage>
</organism>
<dbReference type="Proteomes" id="UP000242146">
    <property type="component" value="Unassembled WGS sequence"/>
</dbReference>
<evidence type="ECO:0000256" key="1">
    <source>
        <dbReference type="SAM" id="MobiDB-lite"/>
    </source>
</evidence>
<feature type="compositionally biased region" description="Basic residues" evidence="1">
    <location>
        <begin position="95"/>
        <end position="108"/>
    </location>
</feature>
<dbReference type="EMBL" id="MCGT01000085">
    <property type="protein sequence ID" value="ORX41964.1"/>
    <property type="molecule type" value="Genomic_DNA"/>
</dbReference>
<evidence type="ECO:0000313" key="3">
    <source>
        <dbReference type="Proteomes" id="UP000242146"/>
    </source>
</evidence>
<keyword evidence="3" id="KW-1185">Reference proteome</keyword>
<name>A0A1X2G201_9FUNG</name>